<name>A0A0G0P5N9_9BACT</name>
<dbReference type="AlphaFoldDB" id="A0A0G0P5N9"/>
<reference evidence="2 3" key="1">
    <citation type="journal article" date="2015" name="Nature">
        <title>rRNA introns, odd ribosomes, and small enigmatic genomes across a large radiation of phyla.</title>
        <authorList>
            <person name="Brown C.T."/>
            <person name="Hug L.A."/>
            <person name="Thomas B.C."/>
            <person name="Sharon I."/>
            <person name="Castelle C.J."/>
            <person name="Singh A."/>
            <person name="Wilkins M.J."/>
            <person name="Williams K.H."/>
            <person name="Banfield J.F."/>
        </authorList>
    </citation>
    <scope>NUCLEOTIDE SEQUENCE [LARGE SCALE GENOMIC DNA]</scope>
</reference>
<evidence type="ECO:0000256" key="1">
    <source>
        <dbReference type="SAM" id="Phobius"/>
    </source>
</evidence>
<comment type="caution">
    <text evidence="2">The sequence shown here is derived from an EMBL/GenBank/DDBJ whole genome shotgun (WGS) entry which is preliminary data.</text>
</comment>
<keyword evidence="1" id="KW-0812">Transmembrane</keyword>
<dbReference type="STRING" id="1618570.UT08_C0016G0010"/>
<accession>A0A0G0P5N9</accession>
<dbReference type="EMBL" id="LBVL01000016">
    <property type="protein sequence ID" value="KKQ84596.1"/>
    <property type="molecule type" value="Genomic_DNA"/>
</dbReference>
<dbReference type="Proteomes" id="UP000034081">
    <property type="component" value="Unassembled WGS sequence"/>
</dbReference>
<gene>
    <name evidence="2" type="ORF">UT08_C0016G0010</name>
</gene>
<evidence type="ECO:0000313" key="2">
    <source>
        <dbReference type="EMBL" id="KKQ84596.1"/>
    </source>
</evidence>
<keyword evidence="1" id="KW-1133">Transmembrane helix</keyword>
<feature type="transmembrane region" description="Helical" evidence="1">
    <location>
        <begin position="129"/>
        <end position="149"/>
    </location>
</feature>
<evidence type="ECO:0000313" key="3">
    <source>
        <dbReference type="Proteomes" id="UP000034081"/>
    </source>
</evidence>
<sequence length="220" mass="25247">MLYLILFFLELILLYFLSKRLTNKIFQFLYRVIKNRKFAFYVYSVLFLPGTFVHEISHFLAAILLLVPVGKLELLPEIYENEDGAALGSVEIAKTDPLRRFLIGIAPFVLGTTIIIGIIYFFTSNGLLTNYYYLLLIAYICFQIGNSMFASRKDLEGALELFVFFIFLYIVIFALGISFPAFKINLNISGEFLYLFKIADFYLLVPVAIDSLILFLLGVI</sequence>
<feature type="transmembrane region" description="Helical" evidence="1">
    <location>
        <begin position="161"/>
        <end position="181"/>
    </location>
</feature>
<organism evidence="2 3">
    <name type="scientific">Candidatus Woesebacteria bacterium GW2011_GWB1_38_8</name>
    <dbReference type="NCBI Taxonomy" id="1618570"/>
    <lineage>
        <taxon>Bacteria</taxon>
        <taxon>Candidatus Woeseibacteriota</taxon>
    </lineage>
</organism>
<feature type="transmembrane region" description="Helical" evidence="1">
    <location>
        <begin position="42"/>
        <end position="67"/>
    </location>
</feature>
<feature type="transmembrane region" description="Helical" evidence="1">
    <location>
        <begin position="101"/>
        <end position="123"/>
    </location>
</feature>
<keyword evidence="1" id="KW-0472">Membrane</keyword>
<feature type="transmembrane region" description="Helical" evidence="1">
    <location>
        <begin position="201"/>
        <end position="219"/>
    </location>
</feature>
<proteinExistence type="predicted"/>
<protein>
    <submittedName>
        <fullName evidence="2">Putative membrane protein</fullName>
    </submittedName>
</protein>